<dbReference type="RefSeq" id="XP_011410668.1">
    <property type="nucleotide sequence ID" value="XM_011412366.1"/>
</dbReference>
<dbReference type="GeneID" id="19264933"/>
<reference evidence="1 2" key="1">
    <citation type="journal article" date="2011" name="PLoS Genet.">
        <title>Genome sequencing and comparative transcriptomics of the model entomopathogenic fungi Metarhizium anisopliae and M. acridum.</title>
        <authorList>
            <person name="Gao Q."/>
            <person name="Jin K."/>
            <person name="Ying S.H."/>
            <person name="Zhang Y."/>
            <person name="Xiao G."/>
            <person name="Shang Y."/>
            <person name="Duan Z."/>
            <person name="Hu X."/>
            <person name="Xie X.Q."/>
            <person name="Zhou G."/>
            <person name="Peng G."/>
            <person name="Luo Z."/>
            <person name="Huang W."/>
            <person name="Wang B."/>
            <person name="Fang W."/>
            <person name="Wang S."/>
            <person name="Zhong Y."/>
            <person name="Ma L.J."/>
            <person name="St Leger R.J."/>
            <person name="Zhao G.P."/>
            <person name="Pei Y."/>
            <person name="Feng M.G."/>
            <person name="Xia Y."/>
            <person name="Wang C."/>
        </authorList>
    </citation>
    <scope>NUCLEOTIDE SEQUENCE [LARGE SCALE GENOMIC DNA]</scope>
    <source>
        <strain evidence="2">ARSEF 23 / ATCC MYA-3075</strain>
    </source>
</reference>
<dbReference type="Proteomes" id="UP000002498">
    <property type="component" value="Unassembled WGS sequence"/>
</dbReference>
<protein>
    <submittedName>
        <fullName evidence="1">ATPase domain, prokaryote</fullName>
    </submittedName>
</protein>
<dbReference type="KEGG" id="maj:MAA_10648"/>
<keyword evidence="2" id="KW-1185">Reference proteome</keyword>
<evidence type="ECO:0000313" key="2">
    <source>
        <dbReference type="Proteomes" id="UP000002498"/>
    </source>
</evidence>
<organism evidence="1 2">
    <name type="scientific">Metarhizium robertsii (strain ARSEF 23 / ATCC MYA-3075)</name>
    <name type="common">Metarhizium anisopliae (strain ARSEF 23)</name>
    <dbReference type="NCBI Taxonomy" id="655844"/>
    <lineage>
        <taxon>Eukaryota</taxon>
        <taxon>Fungi</taxon>
        <taxon>Dikarya</taxon>
        <taxon>Ascomycota</taxon>
        <taxon>Pezizomycotina</taxon>
        <taxon>Sordariomycetes</taxon>
        <taxon>Hypocreomycetidae</taxon>
        <taxon>Hypocreales</taxon>
        <taxon>Clavicipitaceae</taxon>
        <taxon>Metarhizium</taxon>
    </lineage>
</organism>
<comment type="caution">
    <text evidence="1">The sequence shown here is derived from an EMBL/GenBank/DDBJ whole genome shotgun (WGS) entry which is preliminary data.</text>
</comment>
<proteinExistence type="predicted"/>
<dbReference type="EMBL" id="ADNJ02000001">
    <property type="protein sequence ID" value="KHO11704.1"/>
    <property type="molecule type" value="Genomic_DNA"/>
</dbReference>
<dbReference type="OrthoDB" id="10471075at2759"/>
<gene>
    <name evidence="1" type="ORF">MAA_10648</name>
</gene>
<dbReference type="HOGENOM" id="CLU_3032883_0_0_1"/>
<accession>A0A0B2XIF3</accession>
<evidence type="ECO:0000313" key="1">
    <source>
        <dbReference type="EMBL" id="KHO11704.1"/>
    </source>
</evidence>
<sequence length="55" mass="6414">MSSIPDQAIEPDAAMFKLARETIMKRWIEQSIWNSSISIFMLRRNREGEAKTAEE</sequence>
<dbReference type="AlphaFoldDB" id="A0A0B2XIF3"/>
<reference evidence="1 2" key="2">
    <citation type="journal article" date="2014" name="Proc. Natl. Acad. Sci. U.S.A.">
        <title>Trajectory and genomic determinants of fungal-pathogen speciation and host adaptation.</title>
        <authorList>
            <person name="Hu X."/>
            <person name="Xiao G."/>
            <person name="Zheng P."/>
            <person name="Shang Y."/>
            <person name="Su Y."/>
            <person name="Zhang X."/>
            <person name="Liu X."/>
            <person name="Zhan S."/>
            <person name="St Leger R.J."/>
            <person name="Wang C."/>
        </authorList>
    </citation>
    <scope>GENOME REANNOTATION</scope>
    <source>
        <strain evidence="2">ARSEF 23 / ATCC MYA-3075</strain>
    </source>
</reference>
<name>A0A0B2XIF3_METRA</name>